<keyword evidence="5" id="KW-1133">Transmembrane helix</keyword>
<dbReference type="GO" id="GO:0016757">
    <property type="term" value="F:glycosyltransferase activity"/>
    <property type="evidence" value="ECO:0007669"/>
    <property type="project" value="UniProtKB-KW"/>
</dbReference>
<feature type="transmembrane region" description="Helical" evidence="5">
    <location>
        <begin position="126"/>
        <end position="149"/>
    </location>
</feature>
<dbReference type="EMBL" id="QNRK01000029">
    <property type="protein sequence ID" value="RBP07116.1"/>
    <property type="molecule type" value="Genomic_DNA"/>
</dbReference>
<name>A0A366EZ02_9HYPH</name>
<organism evidence="7 8">
    <name type="scientific">Roseiarcus fermentans</name>
    <dbReference type="NCBI Taxonomy" id="1473586"/>
    <lineage>
        <taxon>Bacteria</taxon>
        <taxon>Pseudomonadati</taxon>
        <taxon>Pseudomonadota</taxon>
        <taxon>Alphaproteobacteria</taxon>
        <taxon>Hyphomicrobiales</taxon>
        <taxon>Roseiarcaceae</taxon>
        <taxon>Roseiarcus</taxon>
    </lineage>
</organism>
<evidence type="ECO:0000256" key="3">
    <source>
        <dbReference type="ARBA" id="ARBA00022679"/>
    </source>
</evidence>
<feature type="transmembrane region" description="Helical" evidence="5">
    <location>
        <begin position="410"/>
        <end position="429"/>
    </location>
</feature>
<feature type="transmembrane region" description="Helical" evidence="5">
    <location>
        <begin position="83"/>
        <end position="105"/>
    </location>
</feature>
<dbReference type="Gene3D" id="3.90.550.10">
    <property type="entry name" value="Spore Coat Polysaccharide Biosynthesis Protein SpsA, Chain A"/>
    <property type="match status" value="1"/>
</dbReference>
<feature type="transmembrane region" description="Helical" evidence="5">
    <location>
        <begin position="342"/>
        <end position="361"/>
    </location>
</feature>
<feature type="transmembrane region" description="Helical" evidence="5">
    <location>
        <begin position="381"/>
        <end position="398"/>
    </location>
</feature>
<reference evidence="7 8" key="1">
    <citation type="submission" date="2018-06" db="EMBL/GenBank/DDBJ databases">
        <title>Genomic Encyclopedia of Type Strains, Phase IV (KMG-IV): sequencing the most valuable type-strain genomes for metagenomic binning, comparative biology and taxonomic classification.</title>
        <authorList>
            <person name="Goeker M."/>
        </authorList>
    </citation>
    <scope>NUCLEOTIDE SEQUENCE [LARGE SCALE GENOMIC DNA]</scope>
    <source>
        <strain evidence="7 8">DSM 24875</strain>
    </source>
</reference>
<feature type="transmembrane region" description="Helical" evidence="5">
    <location>
        <begin position="232"/>
        <end position="250"/>
    </location>
</feature>
<keyword evidence="5" id="KW-0812">Transmembrane</keyword>
<gene>
    <name evidence="7" type="ORF">DFR50_12946</name>
</gene>
<sequence length="857" mass="88850">MAVSQDRAAAPPAGRGAVRRRDPRRAEGSDRGAGRDWLAPVRRARRSLHVHFDLTFNAGALALATAANGAFGFVYWWAAARDFAPAAVGLGSAAISLMLLLSVAADIGFGTLLQGEIPRDRTMAPHLVAAALAASLASAGAFGLAYLVAASLFAHGLGVAPEASVSTRLLVVVGVCLQTVTAVLDAALIGMLQASLRLLRNLLFSVAKLVVLIGFAAIAIREEWQVDAIVGSWALGQLVATLGLVGLALARGVRIWAWPRFDLLWRLGGIAFWHYVLNVASIAPSLILPLIIALVVSPAQNAAFYAAWMLLSLASVLPAALANVLFTVGAGDSSSRASSVRFSLLVSLGVGAVAATGFGLLSNVLLGLLNPVYPGLVGSDLRFLGLSVPLLAVKVHYMTVQRLDGKIRRAALALAAFGAVEVLFAAMGAKIDGLFGATAGWLLAMGVEAACLSPALWRATAPAGARRRGRAGLGRDAATMQSTRAEEGRAMAANAIQEAEEAGADGEADAPASFSIVICVHTLDRWPDVCDAVRSAQAQDLPAREIVVVVDHNRALYERCRTAFGDVVVVENRGQKGLSAARNTGVAVSGGRIVAFLDDDAVAEPGWLAAMSPWFDDARVCGVGSAAHARWIGARPSWFPDEFLWVVGCAYRGLEAGEVRNGLGCAMGLRRSIFERVGGFDPRLGRNGSRLPISCEETEFSLRAARAIPGAKFVYAPGAGVAHKVPAERLTFAYFVLRCFAEGVSKARVAKLAGARSLATERGYVLGALMAGVARGAAGLVVRLDVRAGARAAAIVAGLASTVSGYAWETLGLPAGRSPPPPGSGDAAAGRAQSGRRVAAPAAGAGPCARSQSSATR</sequence>
<dbReference type="PANTHER" id="PTHR43179">
    <property type="entry name" value="RHAMNOSYLTRANSFERASE WBBL"/>
    <property type="match status" value="1"/>
</dbReference>
<dbReference type="InterPro" id="IPR029044">
    <property type="entry name" value="Nucleotide-diphossugar_trans"/>
</dbReference>
<feature type="domain" description="Glycosyltransferase 2-like" evidence="6">
    <location>
        <begin position="516"/>
        <end position="677"/>
    </location>
</feature>
<evidence type="ECO:0000256" key="1">
    <source>
        <dbReference type="ARBA" id="ARBA00006739"/>
    </source>
</evidence>
<comment type="caution">
    <text evidence="7">The sequence shown here is derived from an EMBL/GenBank/DDBJ whole genome shotgun (WGS) entry which is preliminary data.</text>
</comment>
<keyword evidence="8" id="KW-1185">Reference proteome</keyword>
<dbReference type="PANTHER" id="PTHR43179:SF12">
    <property type="entry name" value="GALACTOFURANOSYLTRANSFERASE GLFT2"/>
    <property type="match status" value="1"/>
</dbReference>
<evidence type="ECO:0000256" key="2">
    <source>
        <dbReference type="ARBA" id="ARBA00022676"/>
    </source>
</evidence>
<dbReference type="InterPro" id="IPR001173">
    <property type="entry name" value="Glyco_trans_2-like"/>
</dbReference>
<feature type="transmembrane region" description="Helical" evidence="5">
    <location>
        <begin position="302"/>
        <end position="330"/>
    </location>
</feature>
<evidence type="ECO:0000259" key="6">
    <source>
        <dbReference type="Pfam" id="PF00535"/>
    </source>
</evidence>
<evidence type="ECO:0000256" key="5">
    <source>
        <dbReference type="SAM" id="Phobius"/>
    </source>
</evidence>
<keyword evidence="2" id="KW-0328">Glycosyltransferase</keyword>
<feature type="compositionally biased region" description="Low complexity" evidence="4">
    <location>
        <begin position="839"/>
        <end position="849"/>
    </location>
</feature>
<feature type="compositionally biased region" description="Low complexity" evidence="4">
    <location>
        <begin position="1"/>
        <end position="16"/>
    </location>
</feature>
<keyword evidence="3 7" id="KW-0808">Transferase</keyword>
<protein>
    <submittedName>
        <fullName evidence="7">GT2 family glycosyltransferase</fullName>
    </submittedName>
</protein>
<comment type="similarity">
    <text evidence="1">Belongs to the glycosyltransferase 2 family.</text>
</comment>
<feature type="transmembrane region" description="Helical" evidence="5">
    <location>
        <begin position="271"/>
        <end position="296"/>
    </location>
</feature>
<feature type="region of interest" description="Disordered" evidence="4">
    <location>
        <begin position="1"/>
        <end position="33"/>
    </location>
</feature>
<accession>A0A366EZ02</accession>
<keyword evidence="5" id="KW-0472">Membrane</keyword>
<evidence type="ECO:0000313" key="8">
    <source>
        <dbReference type="Proteomes" id="UP000253529"/>
    </source>
</evidence>
<evidence type="ECO:0000256" key="4">
    <source>
        <dbReference type="SAM" id="MobiDB-lite"/>
    </source>
</evidence>
<feature type="transmembrane region" description="Helical" evidence="5">
    <location>
        <begin position="169"/>
        <end position="190"/>
    </location>
</feature>
<feature type="transmembrane region" description="Helical" evidence="5">
    <location>
        <begin position="202"/>
        <end position="220"/>
    </location>
</feature>
<feature type="region of interest" description="Disordered" evidence="4">
    <location>
        <begin position="814"/>
        <end position="857"/>
    </location>
</feature>
<dbReference type="AlphaFoldDB" id="A0A366EZ02"/>
<dbReference type="OrthoDB" id="9801954at2"/>
<feature type="compositionally biased region" description="Basic and acidic residues" evidence="4">
    <location>
        <begin position="24"/>
        <end position="33"/>
    </location>
</feature>
<feature type="transmembrane region" description="Helical" evidence="5">
    <location>
        <begin position="54"/>
        <end position="77"/>
    </location>
</feature>
<dbReference type="Pfam" id="PF00535">
    <property type="entry name" value="Glycos_transf_2"/>
    <property type="match status" value="1"/>
</dbReference>
<dbReference type="SUPFAM" id="SSF53448">
    <property type="entry name" value="Nucleotide-diphospho-sugar transferases"/>
    <property type="match status" value="1"/>
</dbReference>
<evidence type="ECO:0000313" key="7">
    <source>
        <dbReference type="EMBL" id="RBP07116.1"/>
    </source>
</evidence>
<dbReference type="Proteomes" id="UP000253529">
    <property type="component" value="Unassembled WGS sequence"/>
</dbReference>
<proteinExistence type="inferred from homology"/>